<protein>
    <submittedName>
        <fullName evidence="6">M10 family metallopeptidase C-terminal domain-containing protein</fullName>
    </submittedName>
</protein>
<dbReference type="Proteomes" id="UP001149822">
    <property type="component" value="Unassembled WGS sequence"/>
</dbReference>
<dbReference type="RefSeq" id="WP_268941187.1">
    <property type="nucleotide sequence ID" value="NZ_JAPTYD010000005.1"/>
</dbReference>
<dbReference type="SUPFAM" id="SSF51120">
    <property type="entry name" value="beta-Roll"/>
    <property type="match status" value="1"/>
</dbReference>
<dbReference type="EMBL" id="JAPTYD010000005">
    <property type="protein sequence ID" value="MCZ0961189.1"/>
    <property type="molecule type" value="Genomic_DNA"/>
</dbReference>
<dbReference type="PANTHER" id="PTHR38340:SF1">
    <property type="entry name" value="S-LAYER PROTEIN"/>
    <property type="match status" value="1"/>
</dbReference>
<evidence type="ECO:0000256" key="1">
    <source>
        <dbReference type="ARBA" id="ARBA00001913"/>
    </source>
</evidence>
<evidence type="ECO:0000256" key="4">
    <source>
        <dbReference type="ARBA" id="ARBA00022737"/>
    </source>
</evidence>
<organism evidence="6 7">
    <name type="scientific">Paracoccus benzoatiresistens</name>
    <dbReference type="NCBI Taxonomy" id="2997341"/>
    <lineage>
        <taxon>Bacteria</taxon>
        <taxon>Pseudomonadati</taxon>
        <taxon>Pseudomonadota</taxon>
        <taxon>Alphaproteobacteria</taxon>
        <taxon>Rhodobacterales</taxon>
        <taxon>Paracoccaceae</taxon>
        <taxon>Paracoccus</taxon>
    </lineage>
</organism>
<reference evidence="6" key="1">
    <citation type="submission" date="2022-12" db="EMBL/GenBank/DDBJ databases">
        <title>Paracoccus sp. EF6 isolated from a lake water.</title>
        <authorList>
            <person name="Liu H."/>
        </authorList>
    </citation>
    <scope>NUCLEOTIDE SEQUENCE</scope>
    <source>
        <strain evidence="6">EF6</strain>
    </source>
</reference>
<name>A0ABT4J252_9RHOB</name>
<comment type="subcellular location">
    <subcellularLocation>
        <location evidence="2">Secreted</location>
    </subcellularLocation>
</comment>
<dbReference type="InterPro" id="IPR018511">
    <property type="entry name" value="Hemolysin-typ_Ca-bd_CS"/>
</dbReference>
<evidence type="ECO:0000313" key="7">
    <source>
        <dbReference type="Proteomes" id="UP001149822"/>
    </source>
</evidence>
<dbReference type="Gene3D" id="2.150.10.10">
    <property type="entry name" value="Serralysin-like metalloprotease, C-terminal"/>
    <property type="match status" value="2"/>
</dbReference>
<dbReference type="InterPro" id="IPR050557">
    <property type="entry name" value="RTX_toxin/Mannuronan_C5-epim"/>
</dbReference>
<gene>
    <name evidence="6" type="ORF">OU682_06110</name>
</gene>
<evidence type="ECO:0000256" key="2">
    <source>
        <dbReference type="ARBA" id="ARBA00004613"/>
    </source>
</evidence>
<dbReference type="InterPro" id="IPR011049">
    <property type="entry name" value="Serralysin-like_metalloprot_C"/>
</dbReference>
<feature type="domain" description="Peptidase M10 serralysin C-terminal" evidence="5">
    <location>
        <begin position="113"/>
        <end position="308"/>
    </location>
</feature>
<dbReference type="Pfam" id="PF08548">
    <property type="entry name" value="Peptidase_M10_C"/>
    <property type="match status" value="1"/>
</dbReference>
<dbReference type="InterPro" id="IPR001343">
    <property type="entry name" value="Hemolysn_Ca-bd"/>
</dbReference>
<keyword evidence="7" id="KW-1185">Reference proteome</keyword>
<proteinExistence type="predicted"/>
<dbReference type="PRINTS" id="PR00313">
    <property type="entry name" value="CABNDNGRPT"/>
</dbReference>
<keyword evidence="3" id="KW-0964">Secreted</keyword>
<comment type="caution">
    <text evidence="6">The sequence shown here is derived from an EMBL/GenBank/DDBJ whole genome shotgun (WGS) entry which is preliminary data.</text>
</comment>
<dbReference type="PROSITE" id="PS00330">
    <property type="entry name" value="HEMOLYSIN_CALCIUM"/>
    <property type="match status" value="1"/>
</dbReference>
<evidence type="ECO:0000313" key="6">
    <source>
        <dbReference type="EMBL" id="MCZ0961189.1"/>
    </source>
</evidence>
<keyword evidence="4" id="KW-0677">Repeat</keyword>
<dbReference type="PANTHER" id="PTHR38340">
    <property type="entry name" value="S-LAYER PROTEIN"/>
    <property type="match status" value="1"/>
</dbReference>
<accession>A0ABT4J252</accession>
<dbReference type="Pfam" id="PF00353">
    <property type="entry name" value="HemolysinCabind"/>
    <property type="match status" value="2"/>
</dbReference>
<evidence type="ECO:0000256" key="3">
    <source>
        <dbReference type="ARBA" id="ARBA00022525"/>
    </source>
</evidence>
<comment type="cofactor">
    <cofactor evidence="1">
        <name>Ca(2+)</name>
        <dbReference type="ChEBI" id="CHEBI:29108"/>
    </cofactor>
</comment>
<dbReference type="InterPro" id="IPR013858">
    <property type="entry name" value="Peptidase_M10B_C"/>
</dbReference>
<sequence>MATIKANYAIDSYAIDLNFYSRHFYEDFFLDDSYFLISGRTYQDLYIVNGWNGYDDLLLGFGGFGFGVNAWGDVTGGTVTFLSEEFYDGPEIWSAMNFSVPAAWLYNAGLTYGNADDRVVFSSVMAGNDTVNLSQFDDRFEGWAGNDQMFGHGGNDTLIGGTGNDMTNGGLGNDRLLGSDGHDRLIGAAGNDILEGGNGSDTLEGGSGRDQMFGGADAARDVFVFRAPAETVPGTQRDSILQFRAGQDDIDLSLIDASIGRAGNQAFAFTGTTAAAHSVWYVKQAGGVLVRGDMNGNKTADFEIWVDDALRLGAADFIL</sequence>
<evidence type="ECO:0000259" key="5">
    <source>
        <dbReference type="Pfam" id="PF08548"/>
    </source>
</evidence>